<accession>A0A8J2WV35</accession>
<reference evidence="2" key="1">
    <citation type="submission" date="2021-11" db="EMBL/GenBank/DDBJ databases">
        <authorList>
            <consortium name="Genoscope - CEA"/>
            <person name="William W."/>
        </authorList>
    </citation>
    <scope>NUCLEOTIDE SEQUENCE</scope>
</reference>
<gene>
    <name evidence="2" type="ORF">PECAL_1P33140</name>
</gene>
<dbReference type="SUPFAM" id="SSF52540">
    <property type="entry name" value="P-loop containing nucleoside triphosphate hydrolases"/>
    <property type="match status" value="1"/>
</dbReference>
<proteinExistence type="predicted"/>
<dbReference type="InterPro" id="IPR027417">
    <property type="entry name" value="P-loop_NTPase"/>
</dbReference>
<protein>
    <recommendedName>
        <fullName evidence="4">Protein-tyrosine sulfotransferase</fullName>
    </recommendedName>
</protein>
<keyword evidence="1" id="KW-0732">Signal</keyword>
<comment type="caution">
    <text evidence="2">The sequence shown here is derived from an EMBL/GenBank/DDBJ whole genome shotgun (WGS) entry which is preliminary data.</text>
</comment>
<sequence>MITLLLLAAAQRVSAWGNHTCKKPIKRRGTQTTHNDERWRTAACAREKHPHKFLVLSSARSGSSYVVEMLDSHPEVCCGYELLIPQWKDPCGAVGHKNVRTCHSAVGKAITSAIDAIHNNAKTWSPSRPDDAISRKALAHLEKAWWPRFDQYRFCRHTRCCSRGFKWFPRSQGLRTAAGVEHAAQWASQSDVRFVVLKRRDTLALIASRWRKDKMHEASKAFGTATGIELAGHSGKKLRGALPTADLAYVRDQCRQLQEVDKLNDRLLRAVPSMRKHHVAFEDLTGAEGESYWRRLLAFVGARDLAASLETSLVRLGNATARRFANEEAVAAALRGAGC</sequence>
<evidence type="ECO:0008006" key="4">
    <source>
        <dbReference type="Google" id="ProtNLM"/>
    </source>
</evidence>
<dbReference type="Gene3D" id="3.40.50.300">
    <property type="entry name" value="P-loop containing nucleotide triphosphate hydrolases"/>
    <property type="match status" value="1"/>
</dbReference>
<evidence type="ECO:0000313" key="3">
    <source>
        <dbReference type="Proteomes" id="UP000789595"/>
    </source>
</evidence>
<name>A0A8J2WV35_9STRA</name>
<dbReference type="EMBL" id="CAKKNE010000001">
    <property type="protein sequence ID" value="CAH0366805.1"/>
    <property type="molecule type" value="Genomic_DNA"/>
</dbReference>
<evidence type="ECO:0000256" key="1">
    <source>
        <dbReference type="SAM" id="SignalP"/>
    </source>
</evidence>
<keyword evidence="3" id="KW-1185">Reference proteome</keyword>
<organism evidence="2 3">
    <name type="scientific">Pelagomonas calceolata</name>
    <dbReference type="NCBI Taxonomy" id="35677"/>
    <lineage>
        <taxon>Eukaryota</taxon>
        <taxon>Sar</taxon>
        <taxon>Stramenopiles</taxon>
        <taxon>Ochrophyta</taxon>
        <taxon>Pelagophyceae</taxon>
        <taxon>Pelagomonadales</taxon>
        <taxon>Pelagomonadaceae</taxon>
        <taxon>Pelagomonas</taxon>
    </lineage>
</organism>
<evidence type="ECO:0000313" key="2">
    <source>
        <dbReference type="EMBL" id="CAH0366805.1"/>
    </source>
</evidence>
<feature type="chain" id="PRO_5035278212" description="Protein-tyrosine sulfotransferase" evidence="1">
    <location>
        <begin position="16"/>
        <end position="339"/>
    </location>
</feature>
<dbReference type="Proteomes" id="UP000789595">
    <property type="component" value="Unassembled WGS sequence"/>
</dbReference>
<dbReference type="AlphaFoldDB" id="A0A8J2WV35"/>
<feature type="signal peptide" evidence="1">
    <location>
        <begin position="1"/>
        <end position="15"/>
    </location>
</feature>